<feature type="region of interest" description="Disordered" evidence="1">
    <location>
        <begin position="167"/>
        <end position="187"/>
    </location>
</feature>
<comment type="caution">
    <text evidence="3">The sequence shown here is derived from an EMBL/GenBank/DDBJ whole genome shotgun (WGS) entry which is preliminary data.</text>
</comment>
<feature type="transmembrane region" description="Helical" evidence="2">
    <location>
        <begin position="81"/>
        <end position="101"/>
    </location>
</feature>
<name>A0ABY1RBU0_9MICO</name>
<feature type="transmembrane region" description="Helical" evidence="2">
    <location>
        <begin position="108"/>
        <end position="127"/>
    </location>
</feature>
<proteinExistence type="predicted"/>
<accession>A0ABY1RBU0</accession>
<feature type="transmembrane region" description="Helical" evidence="2">
    <location>
        <begin position="139"/>
        <end position="159"/>
    </location>
</feature>
<evidence type="ECO:0000256" key="1">
    <source>
        <dbReference type="SAM" id="MobiDB-lite"/>
    </source>
</evidence>
<keyword evidence="2" id="KW-0472">Membrane</keyword>
<reference evidence="3 4" key="1">
    <citation type="submission" date="2017-04" db="EMBL/GenBank/DDBJ databases">
        <authorList>
            <person name="Varghese N."/>
            <person name="Submissions S."/>
        </authorList>
    </citation>
    <scope>NUCLEOTIDE SEQUENCE [LARGE SCALE GENOMIC DNA]</scope>
    <source>
        <strain evidence="3 4">VKM Ac-1784</strain>
    </source>
</reference>
<organism evidence="3 4">
    <name type="scientific">Plantibacter elymi</name>
    <name type="common">nom. nud.</name>
    <dbReference type="NCBI Taxonomy" id="199708"/>
    <lineage>
        <taxon>Bacteria</taxon>
        <taxon>Bacillati</taxon>
        <taxon>Actinomycetota</taxon>
        <taxon>Actinomycetes</taxon>
        <taxon>Micrococcales</taxon>
        <taxon>Microbacteriaceae</taxon>
        <taxon>Plantibacter</taxon>
    </lineage>
</organism>
<evidence type="ECO:0008006" key="5">
    <source>
        <dbReference type="Google" id="ProtNLM"/>
    </source>
</evidence>
<keyword evidence="2" id="KW-0812">Transmembrane</keyword>
<keyword evidence="4" id="KW-1185">Reference proteome</keyword>
<keyword evidence="2" id="KW-1133">Transmembrane helix</keyword>
<evidence type="ECO:0000313" key="4">
    <source>
        <dbReference type="Proteomes" id="UP000194464"/>
    </source>
</evidence>
<dbReference type="EMBL" id="FXWJ01000002">
    <property type="protein sequence ID" value="SMQ67598.1"/>
    <property type="molecule type" value="Genomic_DNA"/>
</dbReference>
<feature type="region of interest" description="Disordered" evidence="1">
    <location>
        <begin position="11"/>
        <end position="44"/>
    </location>
</feature>
<dbReference type="Proteomes" id="UP000194464">
    <property type="component" value="Unassembled WGS sequence"/>
</dbReference>
<feature type="compositionally biased region" description="Pro residues" evidence="1">
    <location>
        <begin position="175"/>
        <end position="187"/>
    </location>
</feature>
<evidence type="ECO:0000256" key="2">
    <source>
        <dbReference type="SAM" id="Phobius"/>
    </source>
</evidence>
<feature type="transmembrane region" description="Helical" evidence="2">
    <location>
        <begin position="51"/>
        <end position="75"/>
    </location>
</feature>
<sequence length="187" mass="19456">MLRLSRYNRRMTDPAPDPSLPDGRTVGDDRWFPPTPPQQDAPHEQSTASRVIGIVLAFLVGLAYGAIGTVAHAWAPSVLGVALPVGLVLGILGVAMLLVGLRIVLGDRLAASAAALGVILMIGILLLESTGGSVLIPQSVSGLVWTIAPGLIAVLVVAWPKLPERARTRDDRPAGPAPEPLPVSPQA</sequence>
<gene>
    <name evidence="3" type="ORF">SAMN06295909_1778</name>
</gene>
<protein>
    <recommendedName>
        <fullName evidence="5">Histidinol dehydrogenase</fullName>
    </recommendedName>
</protein>
<evidence type="ECO:0000313" key="3">
    <source>
        <dbReference type="EMBL" id="SMQ67598.1"/>
    </source>
</evidence>